<dbReference type="SMART" id="SM00320">
    <property type="entry name" value="WD40"/>
    <property type="match status" value="5"/>
</dbReference>
<dbReference type="GO" id="GO:0006751">
    <property type="term" value="P:glutathione catabolic process"/>
    <property type="evidence" value="ECO:0007669"/>
    <property type="project" value="InterPro"/>
</dbReference>
<dbReference type="OMA" id="HATVCVD"/>
<keyword evidence="4" id="KW-0479">Metal-binding</keyword>
<evidence type="ECO:0000313" key="12">
    <source>
        <dbReference type="Proteomes" id="UP000005222"/>
    </source>
</evidence>
<keyword evidence="5" id="KW-0677">Repeat</keyword>
<dbReference type="Gene3D" id="3.40.630.10">
    <property type="entry name" value="Zn peptidases"/>
    <property type="match status" value="1"/>
</dbReference>
<reference evidence="11" key="1">
    <citation type="submission" date="2011-10" db="EMBL/GenBank/DDBJ databases">
        <authorList>
            <person name="Genoscope - CEA"/>
        </authorList>
    </citation>
    <scope>NUCLEOTIDE SEQUENCE</scope>
</reference>
<dbReference type="InterPro" id="IPR002933">
    <property type="entry name" value="Peptidase_M20"/>
</dbReference>
<dbReference type="Proteomes" id="UP000005222">
    <property type="component" value="Chromosome L"/>
</dbReference>
<dbReference type="InterPro" id="IPR011650">
    <property type="entry name" value="Peptidase_M20_dimer"/>
</dbReference>
<dbReference type="InterPro" id="IPR015943">
    <property type="entry name" value="WD40/YVTN_repeat-like_dom_sf"/>
</dbReference>
<keyword evidence="3" id="KW-0645">Protease</keyword>
<evidence type="ECO:0000256" key="6">
    <source>
        <dbReference type="ARBA" id="ARBA00022801"/>
    </source>
</evidence>
<keyword evidence="6" id="KW-0378">Hydrolase</keyword>
<dbReference type="FunCoup" id="G8Y833">
    <property type="interactions" value="160"/>
</dbReference>
<dbReference type="SUPFAM" id="SSF50978">
    <property type="entry name" value="WD40 repeat-like"/>
    <property type="match status" value="1"/>
</dbReference>
<evidence type="ECO:0000256" key="2">
    <source>
        <dbReference type="ARBA" id="ARBA00022574"/>
    </source>
</evidence>
<dbReference type="Pfam" id="PF01546">
    <property type="entry name" value="Peptidase_M20"/>
    <property type="match status" value="1"/>
</dbReference>
<dbReference type="Gene3D" id="3.30.70.360">
    <property type="match status" value="1"/>
</dbReference>
<dbReference type="Gene3D" id="2.130.10.10">
    <property type="entry name" value="YVTN repeat-like/Quinoprotein amine dehydrogenase"/>
    <property type="match status" value="2"/>
</dbReference>
<dbReference type="InterPro" id="IPR017149">
    <property type="entry name" value="GSH_degradosome_Dug2"/>
</dbReference>
<name>G8Y833_PICSO</name>
<reference evidence="12" key="2">
    <citation type="journal article" date="2012" name="G3 (Bethesda)">
        <title>Pichia sorbitophila, an interspecies yeast hybrid reveals early steps of genome resolution following polyploidization.</title>
        <authorList>
            <person name="Leh Louis V."/>
            <person name="Despons L."/>
            <person name="Friedrich A."/>
            <person name="Martin T."/>
            <person name="Durrens P."/>
            <person name="Casaregola S."/>
            <person name="Neuveglise C."/>
            <person name="Fairhead C."/>
            <person name="Marck C."/>
            <person name="Cruz J.A."/>
            <person name="Straub M.L."/>
            <person name="Kugler V."/>
            <person name="Sacerdot C."/>
            <person name="Uzunov Z."/>
            <person name="Thierry A."/>
            <person name="Weiss S."/>
            <person name="Bleykasten C."/>
            <person name="De Montigny J."/>
            <person name="Jacques N."/>
            <person name="Jung P."/>
            <person name="Lemaire M."/>
            <person name="Mallet S."/>
            <person name="Morel G."/>
            <person name="Richard G.F."/>
            <person name="Sarkar A."/>
            <person name="Savel G."/>
            <person name="Schacherer J."/>
            <person name="Seret M.L."/>
            <person name="Talla E."/>
            <person name="Samson G."/>
            <person name="Jubin C."/>
            <person name="Poulain J."/>
            <person name="Vacherie B."/>
            <person name="Barbe V."/>
            <person name="Pelletier E."/>
            <person name="Sherman D.J."/>
            <person name="Westhof E."/>
            <person name="Weissenbach J."/>
            <person name="Baret P.V."/>
            <person name="Wincker P."/>
            <person name="Gaillardin C."/>
            <person name="Dujon B."/>
            <person name="Souciet J.L."/>
        </authorList>
    </citation>
    <scope>NUCLEOTIDE SEQUENCE [LARGE SCALE GENOMIC DNA]</scope>
    <source>
        <strain evidence="12">ATCC MYA-4447 / BCRC 22081 / CBS 7064 / NBRC 10061 / NRRL Y-12695</strain>
    </source>
</reference>
<feature type="domain" description="Peptidase M20 dimerisation" evidence="9">
    <location>
        <begin position="761"/>
        <end position="908"/>
    </location>
</feature>
<evidence type="ECO:0000256" key="7">
    <source>
        <dbReference type="PROSITE-ProRule" id="PRU00221"/>
    </source>
</evidence>
<gene>
    <name evidence="11" type="primary">Piso0_004318</name>
    <name evidence="10" type="ORF">GNLVRS01_PISO0K14244g</name>
    <name evidence="11" type="ORF">GNLVRS01_PISO0L14245g</name>
</gene>
<evidence type="ECO:0000313" key="10">
    <source>
        <dbReference type="EMBL" id="CCE83732.1"/>
    </source>
</evidence>
<keyword evidence="2 7" id="KW-0853">WD repeat</keyword>
<dbReference type="SUPFAM" id="SSF53187">
    <property type="entry name" value="Zn-dependent exopeptidases"/>
    <property type="match status" value="1"/>
</dbReference>
<proteinExistence type="inferred from homology"/>
<dbReference type="InterPro" id="IPR019775">
    <property type="entry name" value="WD40_repeat_CS"/>
</dbReference>
<dbReference type="InterPro" id="IPR051458">
    <property type="entry name" value="Cyt/Met_Dipeptidase"/>
</dbReference>
<dbReference type="EMBL" id="FO082048">
    <property type="protein sequence ID" value="CCE84763.1"/>
    <property type="molecule type" value="Genomic_DNA"/>
</dbReference>
<comment type="similarity">
    <text evidence="1">Belongs to the peptidase M20A family.</text>
</comment>
<dbReference type="InterPro" id="IPR001680">
    <property type="entry name" value="WD40_rpt"/>
</dbReference>
<dbReference type="OrthoDB" id="7832001at2759"/>
<evidence type="ECO:0000259" key="9">
    <source>
        <dbReference type="Pfam" id="PF07687"/>
    </source>
</evidence>
<sequence>MLYGTNIHEGEYVSIPSRRPLPINSLSETDLTVEGRSASVLNANDVHNASSEDHAGERGIRLSNSSPDEKRAKQGVDGQSVSDSESSTLRNSFATLDVNAGGSADNGDSSAGTREESSSADTVPSLIHKWSHTHSILCVIPSPSKNMVFCGTQDSKILVYDVVNYTLKHVIHCGHSGDSGESTAILCLAIDETEQFLFSAGADSLVKVWDISLIQDVETVRCTHIVYSLVDIGDIFSICWLDATSTLLIGAQNASILWCKLHLNSPASRDSSSTMHKLPHFRYDKFFDSKGPGGAINNLQSRHQMIKTTSLSSLKKDEIPSLVEVRNEDMIRFAHYGYVYCIEQFDIRDHSFGFIQPPLRPPEHVFLTGGGDGLVKIWAITSLEGETRIEMLKGLENQESVLSMSVSQAYLYVGLSDSSVNVWDLTTTQLVRSIHFEKSSSKYDEVLSLGIYNNCIFKASNLGGLYKYTLKNYPPNVTNSEKGRSLTDKSMKLTASGKSFNEILPKCSFDQNDGENDVLAVRIFNSKMGTTYLISGGYKSLCLWDITDVGTKIQPTSSVSDDVENNYLSLDNKNLLSTLKEFVSYKTVSKFPTLYLDDSRRCSQYLMHLLRSLKASDTRLFPVPDGNPVVYACFKRSEKYNTLQKKTRLLWYAHYDVVDADSSAWDTDPFQLVPKDGNVYGRGASDNKGPTLASLYAVSDLKQKNELSCDVVFVIEGEEECGSIGFQKVLTENKETIGEIDWILSSNSYWLDDETPCLNYGLRGVINASISVTSDKPDRHSGVDGGVSREPTLDLTQLLAQLVDPFNNSINIPNFYDDVLSLSEKEIALYQKVEKAVNNKNIKNQDFKTLMAKWRDPSLSIHRFEVSGPQNNTVIPQKATASISIRIVPHQDLEKIKKSLIHKLQSTFDKFDTDNRLSINVFHEGEPWLGDTNNLIYQILYDKIRSNWGPTVPEPLFIREGGTIPSIRFMEKCFDAPAAQIPCGQASDNAHLRNEKLRVLNLFKLRDILTDTFREIGAK</sequence>
<keyword evidence="12" id="KW-1185">Reference proteome</keyword>
<evidence type="ECO:0000313" key="11">
    <source>
        <dbReference type="EMBL" id="CCE84763.1"/>
    </source>
</evidence>
<evidence type="ECO:0000256" key="3">
    <source>
        <dbReference type="ARBA" id="ARBA00022670"/>
    </source>
</evidence>
<dbReference type="AlphaFoldDB" id="G8Y833"/>
<dbReference type="PANTHER" id="PTHR43270">
    <property type="entry name" value="BETA-ALA-HIS DIPEPTIDASE"/>
    <property type="match status" value="1"/>
</dbReference>
<dbReference type="GO" id="GO:0046872">
    <property type="term" value="F:metal ion binding"/>
    <property type="evidence" value="ECO:0007669"/>
    <property type="project" value="UniProtKB-KW"/>
</dbReference>
<dbReference type="InParanoid" id="G8Y833"/>
<dbReference type="GO" id="GO:0008233">
    <property type="term" value="F:peptidase activity"/>
    <property type="evidence" value="ECO:0007669"/>
    <property type="project" value="UniProtKB-KW"/>
</dbReference>
<feature type="repeat" description="WD" evidence="7">
    <location>
        <begin position="392"/>
        <end position="433"/>
    </location>
</feature>
<evidence type="ECO:0000256" key="1">
    <source>
        <dbReference type="ARBA" id="ARBA00006247"/>
    </source>
</evidence>
<feature type="compositionally biased region" description="Basic and acidic residues" evidence="8">
    <location>
        <begin position="50"/>
        <end position="60"/>
    </location>
</feature>
<dbReference type="InterPro" id="IPR036322">
    <property type="entry name" value="WD40_repeat_dom_sf"/>
</dbReference>
<dbReference type="Proteomes" id="UP000005222">
    <property type="component" value="Chromosome K"/>
</dbReference>
<accession>G8Y833</accession>
<feature type="region of interest" description="Disordered" evidence="8">
    <location>
        <begin position="42"/>
        <end position="122"/>
    </location>
</feature>
<feature type="compositionally biased region" description="Polar residues" evidence="8">
    <location>
        <begin position="77"/>
        <end position="94"/>
    </location>
</feature>
<feature type="repeat" description="WD" evidence="7">
    <location>
        <begin position="178"/>
        <end position="219"/>
    </location>
</feature>
<dbReference type="eggNOG" id="KOG2276">
    <property type="taxonomic scope" value="Eukaryota"/>
</dbReference>
<dbReference type="HOGENOM" id="CLU_008535_0_0_1"/>
<evidence type="ECO:0000256" key="5">
    <source>
        <dbReference type="ARBA" id="ARBA00022737"/>
    </source>
</evidence>
<dbReference type="PROSITE" id="PS00678">
    <property type="entry name" value="WD_REPEATS_1"/>
    <property type="match status" value="1"/>
</dbReference>
<dbReference type="Pfam" id="PF07687">
    <property type="entry name" value="M20_dimer"/>
    <property type="match status" value="1"/>
</dbReference>
<evidence type="ECO:0000256" key="4">
    <source>
        <dbReference type="ARBA" id="ARBA00022723"/>
    </source>
</evidence>
<dbReference type="Pfam" id="PF00400">
    <property type="entry name" value="WD40"/>
    <property type="match status" value="2"/>
</dbReference>
<protein>
    <submittedName>
        <fullName evidence="11">Piso0_004318 protein</fullName>
    </submittedName>
</protein>
<dbReference type="PROSITE" id="PS50082">
    <property type="entry name" value="WD_REPEATS_2"/>
    <property type="match status" value="2"/>
</dbReference>
<dbReference type="PROSITE" id="PS50294">
    <property type="entry name" value="WD_REPEATS_REGION"/>
    <property type="match status" value="1"/>
</dbReference>
<organism evidence="11 12">
    <name type="scientific">Pichia sorbitophila (strain ATCC MYA-4447 / BCRC 22081 / CBS 7064 / NBRC 10061 / NRRL Y-12695)</name>
    <name type="common">Hybrid yeast</name>
    <dbReference type="NCBI Taxonomy" id="559304"/>
    <lineage>
        <taxon>Eukaryota</taxon>
        <taxon>Fungi</taxon>
        <taxon>Dikarya</taxon>
        <taxon>Ascomycota</taxon>
        <taxon>Saccharomycotina</taxon>
        <taxon>Pichiomycetes</taxon>
        <taxon>Debaryomycetaceae</taxon>
        <taxon>Millerozyma</taxon>
    </lineage>
</organism>
<feature type="compositionally biased region" description="Low complexity" evidence="8">
    <location>
        <begin position="99"/>
        <end position="112"/>
    </location>
</feature>
<dbReference type="EMBL" id="FO082049">
    <property type="protein sequence ID" value="CCE83732.1"/>
    <property type="molecule type" value="Genomic_DNA"/>
</dbReference>
<dbReference type="GO" id="GO:0006508">
    <property type="term" value="P:proteolysis"/>
    <property type="evidence" value="ECO:0007669"/>
    <property type="project" value="UniProtKB-KW"/>
</dbReference>
<dbReference type="PIRSF" id="PIRSF037237">
    <property type="entry name" value="Peptidase_WD_repeats_DUG2"/>
    <property type="match status" value="1"/>
</dbReference>
<dbReference type="STRING" id="559304.G8Y833"/>
<evidence type="ECO:0000256" key="8">
    <source>
        <dbReference type="SAM" id="MobiDB-lite"/>
    </source>
</evidence>
<dbReference type="PANTHER" id="PTHR43270:SF8">
    <property type="entry name" value="DI- AND TRIPEPTIDASE DUG2-RELATED"/>
    <property type="match status" value="1"/>
</dbReference>